<dbReference type="RefSeq" id="WP_097065030.1">
    <property type="nucleotide sequence ID" value="NZ_OBMI01000003.1"/>
</dbReference>
<evidence type="ECO:0000313" key="7">
    <source>
        <dbReference type="Proteomes" id="UP000219494"/>
    </source>
</evidence>
<dbReference type="PROSITE" id="PS50977">
    <property type="entry name" value="HTH_TETR_2"/>
    <property type="match status" value="1"/>
</dbReference>
<reference evidence="6 7" key="1">
    <citation type="submission" date="2017-07" db="EMBL/GenBank/DDBJ databases">
        <authorList>
            <person name="Sun Z.S."/>
            <person name="Albrecht U."/>
            <person name="Echele G."/>
            <person name="Lee C.C."/>
        </authorList>
    </citation>
    <scope>NUCLEOTIDE SEQUENCE [LARGE SCALE GENOMIC DNA]</scope>
    <source>
        <strain evidence="6 7">CGMCC 1.12672</strain>
    </source>
</reference>
<organism evidence="6 7">
    <name type="scientific">Sphingomonas guangdongensis</name>
    <dbReference type="NCBI Taxonomy" id="1141890"/>
    <lineage>
        <taxon>Bacteria</taxon>
        <taxon>Pseudomonadati</taxon>
        <taxon>Pseudomonadota</taxon>
        <taxon>Alphaproteobacteria</taxon>
        <taxon>Sphingomonadales</taxon>
        <taxon>Sphingomonadaceae</taxon>
        <taxon>Sphingomonas</taxon>
    </lineage>
</organism>
<dbReference type="Pfam" id="PF00440">
    <property type="entry name" value="TetR_N"/>
    <property type="match status" value="1"/>
</dbReference>
<dbReference type="EMBL" id="OBMI01000003">
    <property type="protein sequence ID" value="SOB88257.1"/>
    <property type="molecule type" value="Genomic_DNA"/>
</dbReference>
<keyword evidence="2 4" id="KW-0238">DNA-binding</keyword>
<dbReference type="Gene3D" id="1.10.357.10">
    <property type="entry name" value="Tetracycline Repressor, domain 2"/>
    <property type="match status" value="1"/>
</dbReference>
<dbReference type="Proteomes" id="UP000219494">
    <property type="component" value="Unassembled WGS sequence"/>
</dbReference>
<name>A0A285R7C0_9SPHN</name>
<evidence type="ECO:0000313" key="6">
    <source>
        <dbReference type="EMBL" id="SOB88257.1"/>
    </source>
</evidence>
<dbReference type="InterPro" id="IPR023772">
    <property type="entry name" value="DNA-bd_HTH_TetR-type_CS"/>
</dbReference>
<evidence type="ECO:0000256" key="2">
    <source>
        <dbReference type="ARBA" id="ARBA00023125"/>
    </source>
</evidence>
<dbReference type="InterPro" id="IPR036271">
    <property type="entry name" value="Tet_transcr_reg_TetR-rel_C_sf"/>
</dbReference>
<dbReference type="PRINTS" id="PR00455">
    <property type="entry name" value="HTHTETR"/>
</dbReference>
<dbReference type="SUPFAM" id="SSF48498">
    <property type="entry name" value="Tetracyclin repressor-like, C-terminal domain"/>
    <property type="match status" value="1"/>
</dbReference>
<sequence length="212" mass="22377">MQNDLEPASCDAAPKRGRGRPRAFDRVAALDAAMRLFWRKGYSATSITDLMEAMGIASPSLYAAFGSKEQLYAEALDHYLRSNEHLVWQRFFAAETARAALGCFLEDSALNLGQSRDGCMVTLSAVGSEGYAALGATVCSARAETLHRLESRLAAGVTAGEISADVDLHGLARFVQSVQAGMAILARDGATAGELAAVAHTALLGVDRQLAG</sequence>
<dbReference type="GO" id="GO:0003677">
    <property type="term" value="F:DNA binding"/>
    <property type="evidence" value="ECO:0007669"/>
    <property type="project" value="UniProtKB-UniRule"/>
</dbReference>
<dbReference type="OrthoDB" id="9795242at2"/>
<dbReference type="SUPFAM" id="SSF46689">
    <property type="entry name" value="Homeodomain-like"/>
    <property type="match status" value="1"/>
</dbReference>
<keyword evidence="7" id="KW-1185">Reference proteome</keyword>
<evidence type="ECO:0000256" key="1">
    <source>
        <dbReference type="ARBA" id="ARBA00023015"/>
    </source>
</evidence>
<keyword evidence="1" id="KW-0805">Transcription regulation</keyword>
<dbReference type="InterPro" id="IPR001647">
    <property type="entry name" value="HTH_TetR"/>
</dbReference>
<keyword evidence="3" id="KW-0804">Transcription</keyword>
<dbReference type="Gene3D" id="1.10.10.60">
    <property type="entry name" value="Homeodomain-like"/>
    <property type="match status" value="1"/>
</dbReference>
<dbReference type="InterPro" id="IPR009057">
    <property type="entry name" value="Homeodomain-like_sf"/>
</dbReference>
<feature type="DNA-binding region" description="H-T-H motif" evidence="4">
    <location>
        <begin position="46"/>
        <end position="65"/>
    </location>
</feature>
<proteinExistence type="predicted"/>
<evidence type="ECO:0000256" key="3">
    <source>
        <dbReference type="ARBA" id="ARBA00023163"/>
    </source>
</evidence>
<dbReference type="AlphaFoldDB" id="A0A285R7C0"/>
<dbReference type="PANTHER" id="PTHR47506:SF1">
    <property type="entry name" value="HTH-TYPE TRANSCRIPTIONAL REGULATOR YJDC"/>
    <property type="match status" value="1"/>
</dbReference>
<evidence type="ECO:0000259" key="5">
    <source>
        <dbReference type="PROSITE" id="PS50977"/>
    </source>
</evidence>
<dbReference type="PANTHER" id="PTHR47506">
    <property type="entry name" value="TRANSCRIPTIONAL REGULATORY PROTEIN"/>
    <property type="match status" value="1"/>
</dbReference>
<feature type="domain" description="HTH tetR-type" evidence="5">
    <location>
        <begin position="23"/>
        <end position="83"/>
    </location>
</feature>
<protein>
    <submittedName>
        <fullName evidence="6">Transcriptional regulator, TetR family</fullName>
    </submittedName>
</protein>
<accession>A0A285R7C0</accession>
<gene>
    <name evidence="6" type="ORF">SAMN06297144_3402</name>
</gene>
<dbReference type="PROSITE" id="PS01081">
    <property type="entry name" value="HTH_TETR_1"/>
    <property type="match status" value="1"/>
</dbReference>
<evidence type="ECO:0000256" key="4">
    <source>
        <dbReference type="PROSITE-ProRule" id="PRU00335"/>
    </source>
</evidence>